<dbReference type="InterPro" id="IPR015892">
    <property type="entry name" value="Carbonic_anhydrase_CS"/>
</dbReference>
<evidence type="ECO:0000256" key="2">
    <source>
        <dbReference type="ARBA" id="ARBA00012925"/>
    </source>
</evidence>
<sequence>MESLIEGFNHFQQSVFPAQRAAYERAAKAQTPHTMIITCSDSRILLERIFCCELGELFVYRNVGNIVPPYGQQVTGEAAAIEYAVSALKVRHIVICGHSDCGAMKALAHPHELEDKPSTAAWLKHAETARHIVAHRKHGADPNAQSHELSHLIEENVMAQLDHLRTMPIVAARLVSGDLQIHGWIYDIAKAELRSFDPAARMFSLIEPSQPYGPRREGALAAS</sequence>
<feature type="binding site" evidence="9">
    <location>
        <position position="98"/>
    </location>
    <ligand>
        <name>Zn(2+)</name>
        <dbReference type="ChEBI" id="CHEBI:29105"/>
    </ligand>
</feature>
<dbReference type="OrthoDB" id="9797527at2"/>
<comment type="cofactor">
    <cofactor evidence="9">
        <name>Zn(2+)</name>
        <dbReference type="ChEBI" id="CHEBI:29105"/>
    </cofactor>
    <text evidence="9">Binds 1 zinc ion per subunit.</text>
</comment>
<reference evidence="11 12" key="1">
    <citation type="submission" date="2019-03" db="EMBL/GenBank/DDBJ databases">
        <authorList>
            <person name="Kox A.R. M."/>
        </authorList>
    </citation>
    <scope>NUCLEOTIDE SEQUENCE [LARGE SCALE GENOMIC DNA]</scope>
    <source>
        <strain evidence="11">MTUNDRAET4 annotated genome</strain>
    </source>
</reference>
<dbReference type="Proteomes" id="UP000294360">
    <property type="component" value="Chromosome"/>
</dbReference>
<evidence type="ECO:0000256" key="1">
    <source>
        <dbReference type="ARBA" id="ARBA00006217"/>
    </source>
</evidence>
<evidence type="ECO:0000256" key="8">
    <source>
        <dbReference type="ARBA" id="ARBA00048348"/>
    </source>
</evidence>
<dbReference type="InterPro" id="IPR036874">
    <property type="entry name" value="Carbonic_anhydrase_sf"/>
</dbReference>
<dbReference type="EC" id="4.2.1.1" evidence="2 10"/>
<evidence type="ECO:0000256" key="9">
    <source>
        <dbReference type="PIRSR" id="PIRSR601765-1"/>
    </source>
</evidence>
<gene>
    <name evidence="11" type="ORF">MTUNDRAET4_3508</name>
</gene>
<protein>
    <recommendedName>
        <fullName evidence="3 10">Carbonic anhydrase</fullName>
        <ecNumber evidence="2 10">4.2.1.1</ecNumber>
    </recommendedName>
    <alternativeName>
        <fullName evidence="7 10">Carbonate dehydratase</fullName>
    </alternativeName>
</protein>
<dbReference type="InterPro" id="IPR045066">
    <property type="entry name" value="Beta_CA_cladeB"/>
</dbReference>
<evidence type="ECO:0000256" key="4">
    <source>
        <dbReference type="ARBA" id="ARBA00022723"/>
    </source>
</evidence>
<evidence type="ECO:0000256" key="3">
    <source>
        <dbReference type="ARBA" id="ARBA00014628"/>
    </source>
</evidence>
<comment type="function">
    <text evidence="10">Reversible hydration of carbon dioxide.</text>
</comment>
<dbReference type="Gene3D" id="3.40.1050.10">
    <property type="entry name" value="Carbonic anhydrase"/>
    <property type="match status" value="1"/>
</dbReference>
<organism evidence="11 12">
    <name type="scientific">Methylocella tundrae</name>
    <dbReference type="NCBI Taxonomy" id="227605"/>
    <lineage>
        <taxon>Bacteria</taxon>
        <taxon>Pseudomonadati</taxon>
        <taxon>Pseudomonadota</taxon>
        <taxon>Alphaproteobacteria</taxon>
        <taxon>Hyphomicrobiales</taxon>
        <taxon>Beijerinckiaceae</taxon>
        <taxon>Methylocella</taxon>
    </lineage>
</organism>
<evidence type="ECO:0000256" key="6">
    <source>
        <dbReference type="ARBA" id="ARBA00023239"/>
    </source>
</evidence>
<dbReference type="GO" id="GO:0004089">
    <property type="term" value="F:carbonate dehydratase activity"/>
    <property type="evidence" value="ECO:0007669"/>
    <property type="project" value="UniProtKB-UniRule"/>
</dbReference>
<dbReference type="InterPro" id="IPR001765">
    <property type="entry name" value="Carbonic_anhydrase"/>
</dbReference>
<evidence type="ECO:0000256" key="10">
    <source>
        <dbReference type="RuleBase" id="RU003956"/>
    </source>
</evidence>
<feature type="binding site" evidence="9">
    <location>
        <position position="41"/>
    </location>
    <ligand>
        <name>Zn(2+)</name>
        <dbReference type="ChEBI" id="CHEBI:29105"/>
    </ligand>
</feature>
<dbReference type="CDD" id="cd00884">
    <property type="entry name" value="beta_CA_cladeB"/>
    <property type="match status" value="1"/>
</dbReference>
<keyword evidence="5 9" id="KW-0862">Zinc</keyword>
<accession>A0A4U8Z503</accession>
<keyword evidence="4 9" id="KW-0479">Metal-binding</keyword>
<dbReference type="SMART" id="SM00947">
    <property type="entry name" value="Pro_CA"/>
    <property type="match status" value="1"/>
</dbReference>
<dbReference type="FunFam" id="3.40.1050.10:FF:000003">
    <property type="entry name" value="Carbonic anhydrase"/>
    <property type="match status" value="1"/>
</dbReference>
<dbReference type="PANTHER" id="PTHR11002">
    <property type="entry name" value="CARBONIC ANHYDRASE"/>
    <property type="match status" value="1"/>
</dbReference>
<evidence type="ECO:0000313" key="12">
    <source>
        <dbReference type="Proteomes" id="UP000294360"/>
    </source>
</evidence>
<dbReference type="AlphaFoldDB" id="A0A4U8Z503"/>
<dbReference type="PANTHER" id="PTHR11002:SF76">
    <property type="entry name" value="CARBONIC ANHYDRASE"/>
    <property type="match status" value="1"/>
</dbReference>
<dbReference type="RefSeq" id="WP_134491123.1">
    <property type="nucleotide sequence ID" value="NZ_CP139089.1"/>
</dbReference>
<comment type="similarity">
    <text evidence="1 10">Belongs to the beta-class carbonic anhydrase family.</text>
</comment>
<proteinExistence type="inferred from homology"/>
<dbReference type="GO" id="GO:0015976">
    <property type="term" value="P:carbon utilization"/>
    <property type="evidence" value="ECO:0007669"/>
    <property type="project" value="InterPro"/>
</dbReference>
<dbReference type="KEGG" id="mtun:MTUNDRAET4_3508"/>
<name>A0A4U8Z503_METTU</name>
<evidence type="ECO:0000256" key="5">
    <source>
        <dbReference type="ARBA" id="ARBA00022833"/>
    </source>
</evidence>
<dbReference type="EMBL" id="LR536450">
    <property type="protein sequence ID" value="VFU10395.1"/>
    <property type="molecule type" value="Genomic_DNA"/>
</dbReference>
<keyword evidence="6 10" id="KW-0456">Lyase</keyword>
<feature type="binding site" evidence="9">
    <location>
        <position position="39"/>
    </location>
    <ligand>
        <name>Zn(2+)</name>
        <dbReference type="ChEBI" id="CHEBI:29105"/>
    </ligand>
</feature>
<evidence type="ECO:0000256" key="7">
    <source>
        <dbReference type="ARBA" id="ARBA00031969"/>
    </source>
</evidence>
<dbReference type="SUPFAM" id="SSF53056">
    <property type="entry name" value="beta-carbonic anhydrase, cab"/>
    <property type="match status" value="1"/>
</dbReference>
<evidence type="ECO:0000313" key="11">
    <source>
        <dbReference type="EMBL" id="VFU10395.1"/>
    </source>
</evidence>
<dbReference type="PROSITE" id="PS00705">
    <property type="entry name" value="PROK_CO2_ANHYDRASE_2"/>
    <property type="match status" value="1"/>
</dbReference>
<dbReference type="GO" id="GO:0008270">
    <property type="term" value="F:zinc ion binding"/>
    <property type="evidence" value="ECO:0007669"/>
    <property type="project" value="UniProtKB-UniRule"/>
</dbReference>
<comment type="catalytic activity">
    <reaction evidence="8 10">
        <text>hydrogencarbonate + H(+) = CO2 + H2O</text>
        <dbReference type="Rhea" id="RHEA:10748"/>
        <dbReference type="ChEBI" id="CHEBI:15377"/>
        <dbReference type="ChEBI" id="CHEBI:15378"/>
        <dbReference type="ChEBI" id="CHEBI:16526"/>
        <dbReference type="ChEBI" id="CHEBI:17544"/>
        <dbReference type="EC" id="4.2.1.1"/>
    </reaction>
</comment>
<feature type="binding site" evidence="9">
    <location>
        <position position="101"/>
    </location>
    <ligand>
        <name>Zn(2+)</name>
        <dbReference type="ChEBI" id="CHEBI:29105"/>
    </ligand>
</feature>
<dbReference type="Pfam" id="PF00484">
    <property type="entry name" value="Pro_CA"/>
    <property type="match status" value="1"/>
</dbReference>